<dbReference type="InterPro" id="IPR014718">
    <property type="entry name" value="GH-type_carb-bd"/>
</dbReference>
<gene>
    <name evidence="1" type="ORF">H9L01_04665</name>
</gene>
<organism evidence="1 2">
    <name type="scientific">Erysipelothrix inopinata</name>
    <dbReference type="NCBI Taxonomy" id="225084"/>
    <lineage>
        <taxon>Bacteria</taxon>
        <taxon>Bacillati</taxon>
        <taxon>Bacillota</taxon>
        <taxon>Erysipelotrichia</taxon>
        <taxon>Erysipelotrichales</taxon>
        <taxon>Erysipelotrichaceae</taxon>
        <taxon>Erysipelothrix</taxon>
    </lineage>
</organism>
<dbReference type="InterPro" id="IPR008183">
    <property type="entry name" value="Aldose_1/G6P_1-epimerase"/>
</dbReference>
<dbReference type="KEGG" id="eio:H9L01_04665"/>
<name>A0A7G9S1C6_9FIRM</name>
<dbReference type="Pfam" id="PF01263">
    <property type="entry name" value="Aldose_epim"/>
    <property type="match status" value="1"/>
</dbReference>
<keyword evidence="2" id="KW-1185">Reference proteome</keyword>
<dbReference type="AlphaFoldDB" id="A0A7G9S1C6"/>
<dbReference type="EMBL" id="CP060715">
    <property type="protein sequence ID" value="QNN61651.1"/>
    <property type="molecule type" value="Genomic_DNA"/>
</dbReference>
<dbReference type="CDD" id="cd09024">
    <property type="entry name" value="Aldose_epim_lacX"/>
    <property type="match status" value="1"/>
</dbReference>
<accession>A0A7G9S1C6</accession>
<reference evidence="1 2" key="1">
    <citation type="submission" date="2020-08" db="EMBL/GenBank/DDBJ databases">
        <title>Genome sequence of Erysipelothrix inopinata DSM 15511T.</title>
        <authorList>
            <person name="Hyun D.-W."/>
            <person name="Bae J.-W."/>
        </authorList>
    </citation>
    <scope>NUCLEOTIDE SEQUENCE [LARGE SCALE GENOMIC DNA]</scope>
    <source>
        <strain evidence="1 2">DSM 15511</strain>
    </source>
</reference>
<evidence type="ECO:0000313" key="2">
    <source>
        <dbReference type="Proteomes" id="UP000515928"/>
    </source>
</evidence>
<dbReference type="RefSeq" id="WP_187534850.1">
    <property type="nucleotide sequence ID" value="NZ_CBCSHU010000003.1"/>
</dbReference>
<dbReference type="SUPFAM" id="SSF74650">
    <property type="entry name" value="Galactose mutarotase-like"/>
    <property type="match status" value="1"/>
</dbReference>
<dbReference type="GO" id="GO:0016853">
    <property type="term" value="F:isomerase activity"/>
    <property type="evidence" value="ECO:0007669"/>
    <property type="project" value="InterPro"/>
</dbReference>
<dbReference type="GO" id="GO:0030246">
    <property type="term" value="F:carbohydrate binding"/>
    <property type="evidence" value="ECO:0007669"/>
    <property type="project" value="InterPro"/>
</dbReference>
<dbReference type="InterPro" id="IPR037481">
    <property type="entry name" value="LacX"/>
</dbReference>
<dbReference type="GO" id="GO:0005975">
    <property type="term" value="P:carbohydrate metabolic process"/>
    <property type="evidence" value="ECO:0007669"/>
    <property type="project" value="InterPro"/>
</dbReference>
<evidence type="ECO:0000313" key="1">
    <source>
        <dbReference type="EMBL" id="QNN61651.1"/>
    </source>
</evidence>
<dbReference type="Proteomes" id="UP000515928">
    <property type="component" value="Chromosome"/>
</dbReference>
<protein>
    <submittedName>
        <fullName evidence="1">Aldose 1-epimerase family protein</fullName>
    </submittedName>
</protein>
<dbReference type="InterPro" id="IPR011013">
    <property type="entry name" value="Gal_mutarotase_sf_dom"/>
</dbReference>
<proteinExistence type="predicted"/>
<sequence length="281" mass="32413">MINLENDYLKVTIALDGAEIRSVFDKSRRIERMWHADAKYWGRTSPVLFPIVGQVKGGSYTFDEKDYNLSQHGFLRDQKFELESSSENQVSFIYESLDKMKDVYPFEHRVTITYTLVEKTVSVTWKVENCDTQEMYYSIGAHPAFNLNGDHYEFEFETRGDVREFSLKQGLVANSEIIAVKPVEVNVENLQNDAIIYDNIDAVSLINRDNGEVTRLACPGFDYVGLWMPVTDGILAPFVCIEPWMGITDSFDEYGDFRNKLSIKKLAPEQQESYEYTVSYL</sequence>
<dbReference type="Gene3D" id="2.70.98.10">
    <property type="match status" value="1"/>
</dbReference>